<keyword evidence="2" id="KW-1185">Reference proteome</keyword>
<organism evidence="1 2">
    <name type="scientific">Solihabitans fulvus</name>
    <dbReference type="NCBI Taxonomy" id="1892852"/>
    <lineage>
        <taxon>Bacteria</taxon>
        <taxon>Bacillati</taxon>
        <taxon>Actinomycetota</taxon>
        <taxon>Actinomycetes</taxon>
        <taxon>Pseudonocardiales</taxon>
        <taxon>Pseudonocardiaceae</taxon>
        <taxon>Solihabitans</taxon>
    </lineage>
</organism>
<reference evidence="1 2" key="2">
    <citation type="submission" date="2019-09" db="EMBL/GenBank/DDBJ databases">
        <authorList>
            <person name="Jin C."/>
        </authorList>
    </citation>
    <scope>NUCLEOTIDE SEQUENCE [LARGE SCALE GENOMIC DNA]</scope>
    <source>
        <strain evidence="1 2">AN110305</strain>
    </source>
</reference>
<name>A0A5B2WDW8_9PSEU</name>
<proteinExistence type="predicted"/>
<dbReference type="EMBL" id="VUOB01000106">
    <property type="protein sequence ID" value="KAA2248429.1"/>
    <property type="molecule type" value="Genomic_DNA"/>
</dbReference>
<sequence length="65" mass="6653">MAFDNGEHSLAQRYLIQSLRLAQAAGSPELGAHVLAGLADQATLTGNPDQGVQLANCVAGASAYE</sequence>
<gene>
    <name evidence="1" type="ORF">F0L68_39835</name>
</gene>
<evidence type="ECO:0000313" key="1">
    <source>
        <dbReference type="EMBL" id="KAA2248429.1"/>
    </source>
</evidence>
<dbReference type="RefSeq" id="WP_149855110.1">
    <property type="nucleotide sequence ID" value="NZ_VUOB01000106.1"/>
</dbReference>
<reference evidence="1 2" key="1">
    <citation type="submission" date="2019-09" db="EMBL/GenBank/DDBJ databases">
        <title>Goodfellowia gen. nov., a new genus of the Pseudonocardineae related to Actinoalloteichus, containing Goodfellowia coeruleoviolacea gen. nov., comb. nov. gen. nov., comb. nov.</title>
        <authorList>
            <person name="Labeda D."/>
        </authorList>
    </citation>
    <scope>NUCLEOTIDE SEQUENCE [LARGE SCALE GENOMIC DNA]</scope>
    <source>
        <strain evidence="1 2">AN110305</strain>
    </source>
</reference>
<accession>A0A5B2WDW8</accession>
<protein>
    <submittedName>
        <fullName evidence="1">Uncharacterized protein</fullName>
    </submittedName>
</protein>
<dbReference type="AlphaFoldDB" id="A0A5B2WDW8"/>
<comment type="caution">
    <text evidence="1">The sequence shown here is derived from an EMBL/GenBank/DDBJ whole genome shotgun (WGS) entry which is preliminary data.</text>
</comment>
<dbReference type="OrthoDB" id="3213425at2"/>
<evidence type="ECO:0000313" key="2">
    <source>
        <dbReference type="Proteomes" id="UP000323454"/>
    </source>
</evidence>
<dbReference type="Proteomes" id="UP000323454">
    <property type="component" value="Unassembled WGS sequence"/>
</dbReference>